<evidence type="ECO:0000313" key="2">
    <source>
        <dbReference type="EMBL" id="WAX58295.1"/>
    </source>
</evidence>
<dbReference type="InterPro" id="IPR001279">
    <property type="entry name" value="Metallo-B-lactamas"/>
</dbReference>
<dbReference type="SMART" id="SM00849">
    <property type="entry name" value="Lactamase_B"/>
    <property type="match status" value="1"/>
</dbReference>
<dbReference type="Pfam" id="PF00753">
    <property type="entry name" value="Lactamase_B"/>
    <property type="match status" value="1"/>
</dbReference>
<dbReference type="EMBL" id="CP097463">
    <property type="protein sequence ID" value="WAX58295.1"/>
    <property type="molecule type" value="Genomic_DNA"/>
</dbReference>
<dbReference type="PANTHER" id="PTHR42951">
    <property type="entry name" value="METALLO-BETA-LACTAMASE DOMAIN-CONTAINING"/>
    <property type="match status" value="1"/>
</dbReference>
<dbReference type="InterPro" id="IPR050855">
    <property type="entry name" value="NDM-1-like"/>
</dbReference>
<evidence type="ECO:0000313" key="3">
    <source>
        <dbReference type="Proteomes" id="UP001164693"/>
    </source>
</evidence>
<name>A0ABY7K270_9ACTN</name>
<gene>
    <name evidence="2" type="ORF">M6B22_05895</name>
</gene>
<dbReference type="PANTHER" id="PTHR42951:SF4">
    <property type="entry name" value="ACYL-COENZYME A THIOESTERASE MBLAC2"/>
    <property type="match status" value="1"/>
</dbReference>
<evidence type="ECO:0000259" key="1">
    <source>
        <dbReference type="SMART" id="SM00849"/>
    </source>
</evidence>
<dbReference type="SUPFAM" id="SSF56281">
    <property type="entry name" value="Metallo-hydrolase/oxidoreductase"/>
    <property type="match status" value="1"/>
</dbReference>
<sequence length="246" mass="25429">MRLLPGVHLVGSGWLGFGLSDRDDSHVFLVHDGDDAVLVDAGCGLASERIAQHIDDAGVPGGTVSRILLTHAHPDHAAGASSLAELLGAQVLAAPVTADILRRGDEDAAGLTVARAAGLYPPPVRLQAGEVHEIDDGDIVRVGGIELRIIATPGHAAGHLCFAAQLGGRTVLFSGDLVFSRGRVAVLGTPDTDLRQLATSLRRVAALRPDVLLPGHGTPVLDDAFAHLDAAVAALDRQQLPPPLLP</sequence>
<dbReference type="Gene3D" id="3.60.15.10">
    <property type="entry name" value="Ribonuclease Z/Hydroxyacylglutathione hydrolase-like"/>
    <property type="match status" value="1"/>
</dbReference>
<organism evidence="2 3">
    <name type="scientific">Jatrophihabitans cynanchi</name>
    <dbReference type="NCBI Taxonomy" id="2944128"/>
    <lineage>
        <taxon>Bacteria</taxon>
        <taxon>Bacillati</taxon>
        <taxon>Actinomycetota</taxon>
        <taxon>Actinomycetes</taxon>
        <taxon>Jatrophihabitantales</taxon>
        <taxon>Jatrophihabitantaceae</taxon>
        <taxon>Jatrophihabitans</taxon>
    </lineage>
</organism>
<protein>
    <submittedName>
        <fullName evidence="2">MBL fold metallo-hydrolase</fullName>
    </submittedName>
</protein>
<proteinExistence type="predicted"/>
<accession>A0ABY7K270</accession>
<keyword evidence="3" id="KW-1185">Reference proteome</keyword>
<feature type="domain" description="Metallo-beta-lactamase" evidence="1">
    <location>
        <begin position="24"/>
        <end position="216"/>
    </location>
</feature>
<dbReference type="InterPro" id="IPR036866">
    <property type="entry name" value="RibonucZ/Hydroxyglut_hydro"/>
</dbReference>
<dbReference type="Proteomes" id="UP001164693">
    <property type="component" value="Chromosome"/>
</dbReference>
<reference evidence="2" key="1">
    <citation type="submission" date="2022-05" db="EMBL/GenBank/DDBJ databases">
        <title>Jatrophihabitans sp. SB3-54 whole genome sequence.</title>
        <authorList>
            <person name="Suh M.K."/>
            <person name="Eom M.K."/>
            <person name="Kim J.S."/>
            <person name="Kim H.S."/>
            <person name="Do H.E."/>
            <person name="Shin Y.K."/>
            <person name="Lee J.-S."/>
        </authorList>
    </citation>
    <scope>NUCLEOTIDE SEQUENCE</scope>
    <source>
        <strain evidence="2">SB3-54</strain>
    </source>
</reference>
<dbReference type="RefSeq" id="WP_269444845.1">
    <property type="nucleotide sequence ID" value="NZ_CP097463.1"/>
</dbReference>